<evidence type="ECO:0000256" key="3">
    <source>
        <dbReference type="ARBA" id="ARBA00022679"/>
    </source>
</evidence>
<dbReference type="InterPro" id="IPR002867">
    <property type="entry name" value="IBR_dom"/>
</dbReference>
<accession>A0A0G2EQF6</accession>
<feature type="compositionally biased region" description="Basic and acidic residues" evidence="9">
    <location>
        <begin position="47"/>
        <end position="57"/>
    </location>
</feature>
<evidence type="ECO:0000313" key="12">
    <source>
        <dbReference type="Proteomes" id="UP000034182"/>
    </source>
</evidence>
<dbReference type="PANTHER" id="PTHR11685">
    <property type="entry name" value="RBR FAMILY RING FINGER AND IBR DOMAIN-CONTAINING"/>
    <property type="match status" value="1"/>
</dbReference>
<sequence>MAANRRFASLLDGMGAIFAPRPRDHAFAYDSDSAYHRPRTSRRPRRNTFDHDTRHEPAYAAAPPPKPDLDHLRQARAAYYAPPPELAELADPRSGRRPSAASVALSSHPPTPPPPPVPVPDLPDMEPRLTRAASTRKTSRSKRPQQEERRPSRKEREDRDSGVYVYSTPRSGDSRSRREEDLGDTRSRAGGAHRRAVSSPATNIIDVEVEREPEPEPEPSHIPLKYVERLFDTKFKVLWNKKYQEYTAKNRTYCPTRGCGEWIKPSHIRMDPTVGRKYGKCPRCRVKVCVKCNNRWHLRKECPKDEDEEAHAFAEMAKESGWQKCYNCKAMVELKEGCNHMTCRCTAQFCMLCGARWKTCECPWFNYQHLDDEDRLQNMRVPEPYVVVERDRPDAAVPPPPRPLQNAARPDQYAVPAPRLNHPVYAAAQEDHRPATARTARTFYAPDRDRDLEREREREREDEMLARRLQSEFLADMATANPNNATTTQQRAGSIRGGSLSRTGGGGGSHRRHHHRHRTAPVVVPPSRYDSPELEIEVMGVGNAAGHHMNDFGMPGAAAVAAAAGGRHGQRQAAAPVPTAVPRRSNTTRSSTTARNGHHHAAARREQQQPEPDRRYATTTTAAAAAAAEQPYTVTTITGGNTHQYQYQYARQQQQQQRQRQRQAAAAVEASVMAGLGDPARSGMGRVGMWLNYVENDPAEVEGRAQRSSGAAVAAY</sequence>
<feature type="region of interest" description="Disordered" evidence="9">
    <location>
        <begin position="563"/>
        <end position="627"/>
    </location>
</feature>
<gene>
    <name evidence="11" type="ORF">UCDDS831_g02405</name>
</gene>
<comment type="caution">
    <text evidence="11">The sequence shown here is derived from an EMBL/GenBank/DDBJ whole genome shotgun (WGS) entry which is preliminary data.</text>
</comment>
<dbReference type="Proteomes" id="UP000034182">
    <property type="component" value="Unassembled WGS sequence"/>
</dbReference>
<feature type="region of interest" description="Disordered" evidence="9">
    <location>
        <begin position="483"/>
        <end position="528"/>
    </location>
</feature>
<evidence type="ECO:0000256" key="7">
    <source>
        <dbReference type="ARBA" id="ARBA00022786"/>
    </source>
</evidence>
<feature type="region of interest" description="Disordered" evidence="9">
    <location>
        <begin position="21"/>
        <end position="202"/>
    </location>
</feature>
<dbReference type="PROSITE" id="PS51873">
    <property type="entry name" value="TRIAD"/>
    <property type="match status" value="1"/>
</dbReference>
<feature type="compositionally biased region" description="Low complexity" evidence="9">
    <location>
        <begin position="617"/>
        <end position="627"/>
    </location>
</feature>
<dbReference type="InterPro" id="IPR031127">
    <property type="entry name" value="E3_UB_ligase_RBR"/>
</dbReference>
<dbReference type="EC" id="2.3.2.31" evidence="2"/>
<keyword evidence="5" id="KW-0677">Repeat</keyword>
<keyword evidence="8" id="KW-0862">Zinc</keyword>
<comment type="catalytic activity">
    <reaction evidence="1">
        <text>[E2 ubiquitin-conjugating enzyme]-S-ubiquitinyl-L-cysteine + [acceptor protein]-L-lysine = [E2 ubiquitin-conjugating enzyme]-L-cysteine + [acceptor protein]-N(6)-ubiquitinyl-L-lysine.</text>
        <dbReference type="EC" id="2.3.2.31"/>
    </reaction>
</comment>
<reference evidence="11 12" key="2">
    <citation type="submission" date="2015-05" db="EMBL/GenBank/DDBJ databases">
        <title>Distinctive expansion of gene families associated with plant cell wall degradation and secondary metabolism in the genomes of grapevine trunk pathogens.</title>
        <authorList>
            <person name="Lawrence D.P."/>
            <person name="Travadon R."/>
            <person name="Rolshausen P.E."/>
            <person name="Baumgartner K."/>
        </authorList>
    </citation>
    <scope>NUCLEOTIDE SEQUENCE [LARGE SCALE GENOMIC DNA]</scope>
    <source>
        <strain evidence="11">DS831</strain>
    </source>
</reference>
<dbReference type="AlphaFoldDB" id="A0A0G2EQF6"/>
<feature type="compositionally biased region" description="Basic and acidic residues" evidence="9">
    <location>
        <begin position="144"/>
        <end position="161"/>
    </location>
</feature>
<dbReference type="CDD" id="cd20335">
    <property type="entry name" value="BRcat_RBR"/>
    <property type="match status" value="1"/>
</dbReference>
<evidence type="ECO:0000259" key="10">
    <source>
        <dbReference type="PROSITE" id="PS51873"/>
    </source>
</evidence>
<evidence type="ECO:0000256" key="2">
    <source>
        <dbReference type="ARBA" id="ARBA00012251"/>
    </source>
</evidence>
<name>A0A0G2EQF6_9PEZI</name>
<feature type="compositionally biased region" description="Low complexity" evidence="9">
    <location>
        <begin position="483"/>
        <end position="502"/>
    </location>
</feature>
<evidence type="ECO:0000256" key="8">
    <source>
        <dbReference type="ARBA" id="ARBA00022833"/>
    </source>
</evidence>
<evidence type="ECO:0000256" key="5">
    <source>
        <dbReference type="ARBA" id="ARBA00022737"/>
    </source>
</evidence>
<keyword evidence="7" id="KW-0833">Ubl conjugation pathway</keyword>
<keyword evidence="6" id="KW-0863">Zinc-finger</keyword>
<feature type="domain" description="RING-type" evidence="10">
    <location>
        <begin position="148"/>
        <end position="373"/>
    </location>
</feature>
<keyword evidence="4" id="KW-0479">Metal-binding</keyword>
<dbReference type="Gene3D" id="1.20.120.1750">
    <property type="match status" value="1"/>
</dbReference>
<feature type="compositionally biased region" description="Low complexity" evidence="9">
    <location>
        <begin position="563"/>
        <end position="595"/>
    </location>
</feature>
<feature type="compositionally biased region" description="Basic and acidic residues" evidence="9">
    <location>
        <begin position="603"/>
        <end position="616"/>
    </location>
</feature>
<dbReference type="GO" id="GO:0016567">
    <property type="term" value="P:protein ubiquitination"/>
    <property type="evidence" value="ECO:0007669"/>
    <property type="project" value="InterPro"/>
</dbReference>
<reference evidence="11 12" key="1">
    <citation type="submission" date="2015-03" db="EMBL/GenBank/DDBJ databases">
        <authorList>
            <person name="Morales-Cruz A."/>
            <person name="Amrine K.C."/>
            <person name="Cantu D."/>
        </authorList>
    </citation>
    <scope>NUCLEOTIDE SEQUENCE [LARGE SCALE GENOMIC DNA]</scope>
    <source>
        <strain evidence="11">DS831</strain>
    </source>
</reference>
<dbReference type="CDD" id="cd22584">
    <property type="entry name" value="Rcat_RBR_unk"/>
    <property type="match status" value="1"/>
</dbReference>
<dbReference type="GO" id="GO:0008270">
    <property type="term" value="F:zinc ion binding"/>
    <property type="evidence" value="ECO:0007669"/>
    <property type="project" value="UniProtKB-KW"/>
</dbReference>
<evidence type="ECO:0000313" key="11">
    <source>
        <dbReference type="EMBL" id="KKY24509.1"/>
    </source>
</evidence>
<keyword evidence="3" id="KW-0808">Transferase</keyword>
<dbReference type="SUPFAM" id="SSF57850">
    <property type="entry name" value="RING/U-box"/>
    <property type="match status" value="1"/>
</dbReference>
<evidence type="ECO:0000256" key="4">
    <source>
        <dbReference type="ARBA" id="ARBA00022723"/>
    </source>
</evidence>
<feature type="compositionally biased region" description="Basic and acidic residues" evidence="9">
    <location>
        <begin position="172"/>
        <end position="187"/>
    </location>
</feature>
<dbReference type="Pfam" id="PF01485">
    <property type="entry name" value="IBR"/>
    <property type="match status" value="2"/>
</dbReference>
<dbReference type="EMBL" id="LAQI01000058">
    <property type="protein sequence ID" value="KKY24509.1"/>
    <property type="molecule type" value="Genomic_DNA"/>
</dbReference>
<dbReference type="GO" id="GO:0061630">
    <property type="term" value="F:ubiquitin protein ligase activity"/>
    <property type="evidence" value="ECO:0007669"/>
    <property type="project" value="UniProtKB-EC"/>
</dbReference>
<feature type="compositionally biased region" description="Basic residues" evidence="9">
    <location>
        <begin position="509"/>
        <end position="519"/>
    </location>
</feature>
<feature type="compositionally biased region" description="Pro residues" evidence="9">
    <location>
        <begin position="109"/>
        <end position="121"/>
    </location>
</feature>
<feature type="compositionally biased region" description="Basic residues" evidence="9">
    <location>
        <begin position="36"/>
        <end position="46"/>
    </location>
</feature>
<evidence type="ECO:0000256" key="1">
    <source>
        <dbReference type="ARBA" id="ARBA00001798"/>
    </source>
</evidence>
<dbReference type="InterPro" id="IPR044066">
    <property type="entry name" value="TRIAD_supradom"/>
</dbReference>
<organism evidence="11 12">
    <name type="scientific">Diplodia seriata</name>
    <dbReference type="NCBI Taxonomy" id="420778"/>
    <lineage>
        <taxon>Eukaryota</taxon>
        <taxon>Fungi</taxon>
        <taxon>Dikarya</taxon>
        <taxon>Ascomycota</taxon>
        <taxon>Pezizomycotina</taxon>
        <taxon>Dothideomycetes</taxon>
        <taxon>Dothideomycetes incertae sedis</taxon>
        <taxon>Botryosphaeriales</taxon>
        <taxon>Botryosphaeriaceae</taxon>
        <taxon>Diplodia</taxon>
    </lineage>
</organism>
<proteinExistence type="predicted"/>
<protein>
    <recommendedName>
        <fullName evidence="2">RBR-type E3 ubiquitin transferase</fullName>
        <ecNumber evidence="2">2.3.2.31</ecNumber>
    </recommendedName>
</protein>
<evidence type="ECO:0000256" key="6">
    <source>
        <dbReference type="ARBA" id="ARBA00022771"/>
    </source>
</evidence>
<evidence type="ECO:0000256" key="9">
    <source>
        <dbReference type="SAM" id="MobiDB-lite"/>
    </source>
</evidence>